<feature type="transmembrane region" description="Helical" evidence="1">
    <location>
        <begin position="136"/>
        <end position="154"/>
    </location>
</feature>
<evidence type="ECO:0000313" key="3">
    <source>
        <dbReference type="Proteomes" id="UP000298460"/>
    </source>
</evidence>
<evidence type="ECO:0000256" key="1">
    <source>
        <dbReference type="SAM" id="Phobius"/>
    </source>
</evidence>
<accession>A0A4Z0QYM4</accession>
<comment type="caution">
    <text evidence="2">The sequence shown here is derived from an EMBL/GenBank/DDBJ whole genome shotgun (WGS) entry which is preliminary data.</text>
</comment>
<protein>
    <submittedName>
        <fullName evidence="2">Uncharacterized protein</fullName>
    </submittedName>
</protein>
<organism evidence="2 3">
    <name type="scientific">Desulfosporosinus fructosivorans</name>
    <dbReference type="NCBI Taxonomy" id="2018669"/>
    <lineage>
        <taxon>Bacteria</taxon>
        <taxon>Bacillati</taxon>
        <taxon>Bacillota</taxon>
        <taxon>Clostridia</taxon>
        <taxon>Eubacteriales</taxon>
        <taxon>Desulfitobacteriaceae</taxon>
        <taxon>Desulfosporosinus</taxon>
    </lineage>
</organism>
<keyword evidence="1" id="KW-1133">Transmembrane helix</keyword>
<dbReference type="RefSeq" id="WP_135551701.1">
    <property type="nucleotide sequence ID" value="NZ_SPQQ01000013.1"/>
</dbReference>
<feature type="transmembrane region" description="Helical" evidence="1">
    <location>
        <begin position="21"/>
        <end position="41"/>
    </location>
</feature>
<feature type="transmembrane region" description="Helical" evidence="1">
    <location>
        <begin position="87"/>
        <end position="116"/>
    </location>
</feature>
<dbReference type="AlphaFoldDB" id="A0A4Z0QYM4"/>
<dbReference type="EMBL" id="SPQQ01000013">
    <property type="protein sequence ID" value="TGE35564.1"/>
    <property type="molecule type" value="Genomic_DNA"/>
</dbReference>
<gene>
    <name evidence="2" type="ORF">E4K67_24935</name>
</gene>
<dbReference type="Proteomes" id="UP000298460">
    <property type="component" value="Unassembled WGS sequence"/>
</dbReference>
<reference evidence="2 3" key="1">
    <citation type="submission" date="2019-03" db="EMBL/GenBank/DDBJ databases">
        <title>Draft Genome Sequence of Desulfosporosinus fructosivorans Strain 63.6F, Isolated from Marine Sediment in the Baltic Sea.</title>
        <authorList>
            <person name="Hausmann B."/>
            <person name="Vandieken V."/>
            <person name="Pjevac P."/>
            <person name="Schreck K."/>
            <person name="Herbold C.W."/>
            <person name="Loy A."/>
        </authorList>
    </citation>
    <scope>NUCLEOTIDE SEQUENCE [LARGE SCALE GENOMIC DNA]</scope>
    <source>
        <strain evidence="2 3">63.6F</strain>
    </source>
</reference>
<keyword evidence="3" id="KW-1185">Reference proteome</keyword>
<feature type="transmembrane region" description="Helical" evidence="1">
    <location>
        <begin position="53"/>
        <end position="75"/>
    </location>
</feature>
<proteinExistence type="predicted"/>
<name>A0A4Z0QYM4_9FIRM</name>
<dbReference type="OrthoDB" id="2612275at2"/>
<keyword evidence="1" id="KW-0472">Membrane</keyword>
<evidence type="ECO:0000313" key="2">
    <source>
        <dbReference type="EMBL" id="TGE35564.1"/>
    </source>
</evidence>
<sequence length="168" mass="19029">MSKKNKLEQVFDEAPSWLLNLLPVISAVIGVIVLWATWYFYKDVYTAPSFRWYNWLQPALLVSAGLMCLIASRLLANRKTDGWDYLWLAISMVPIILALRLVIVIVRFIGFTASWLGDNVGQLADGTILDRISLSPLNIANIVVVLVIVLFALLRRVDKSENIPKEKK</sequence>
<keyword evidence="1" id="KW-0812">Transmembrane</keyword>